<accession>A0A135UJK9</accession>
<name>A0A135UJK9_9PEZI</name>
<organism evidence="2 3">
    <name type="scientific">Colletotrichum nymphaeae SA-01</name>
    <dbReference type="NCBI Taxonomy" id="1460502"/>
    <lineage>
        <taxon>Eukaryota</taxon>
        <taxon>Fungi</taxon>
        <taxon>Dikarya</taxon>
        <taxon>Ascomycota</taxon>
        <taxon>Pezizomycotina</taxon>
        <taxon>Sordariomycetes</taxon>
        <taxon>Hypocreomycetidae</taxon>
        <taxon>Glomerellales</taxon>
        <taxon>Glomerellaceae</taxon>
        <taxon>Colletotrichum</taxon>
        <taxon>Colletotrichum acutatum species complex</taxon>
    </lineage>
</organism>
<sequence length="736" mass="83582">MATYPYRPLSLPNETRMLTVQPGNFDDKIVCSISHLNLDSTDEPYEALSYCWGKSIDAVKEIDPDTDIPWAIHSQDDDGNTISESGTSKWKDLCDHPYYGEQYIRLGGRMPDHPIECDGVEIVVGGELFRALRRMRSKEGGEPLRIWVDALCINQQDLKERNEHVKVMGRVYAGALRTRVWLGESTEMDFHAVRTLYAISEIFDDIFVHRKVVDLASATMHEIQWHFHNNADTSRLEWGLLADLLNRSWFKRTWIIQEVVNSREVIVHLGTIQVPWHFLAIVIDAMSEFKLQSMISECKGFKAIGFMEQLRKERVDKAATCTSTPLLTLLEELRDFQATIPSDKIYGVLGLIDQKGAYVVDYAQTPENVFTEFAVKNIRDGSLDILTHCVDSSKPTTLKLPSWVPDWTRPGWTEPLRIRGLEASAASDSQPSLRIDEDAGVMHIKGRIVDVVAQVEYKRQIPMFNQQGSLGDLGENKEDEKGIVESEAGTRGSNAIKMARYGGAILKRERENEKKVGVGGSIIENDTERSGSPINDAEYRLNETMKKMGKHSEEWYRSLIDVAFPDKTATPETWENLWRTFMCNRTRDNNERPGEDCAIGFEVHYKTALEPGKGLARVLQERTDHQIESRGLAPQDGVAHYMKEKEAAEKLIGAHTKWTYNRRFFRSKGGRFGWAVDGVREGDLVVVLYGCDYPIIIREGEQKKSQIIGDCYIHGLMDGEAMEESLAFAETEFEIV</sequence>
<dbReference type="InterPro" id="IPR052895">
    <property type="entry name" value="HetReg/Transcr_Mod"/>
</dbReference>
<dbReference type="Pfam" id="PF06985">
    <property type="entry name" value="HET"/>
    <property type="match status" value="1"/>
</dbReference>
<dbReference type="InterPro" id="IPR010730">
    <property type="entry name" value="HET"/>
</dbReference>
<dbReference type="PANTHER" id="PTHR24148:SF73">
    <property type="entry name" value="HET DOMAIN PROTEIN (AFU_ORTHOLOGUE AFUA_8G01020)"/>
    <property type="match status" value="1"/>
</dbReference>
<proteinExistence type="predicted"/>
<reference evidence="2 3" key="1">
    <citation type="submission" date="2014-02" db="EMBL/GenBank/DDBJ databases">
        <title>The genome sequence of Colletotrichum nymphaeae SA-01.</title>
        <authorList>
            <person name="Baroncelli R."/>
            <person name="Thon M.R."/>
        </authorList>
    </citation>
    <scope>NUCLEOTIDE SEQUENCE [LARGE SCALE GENOMIC DNA]</scope>
    <source>
        <strain evidence="2 3">SA-01</strain>
    </source>
</reference>
<gene>
    <name evidence="2" type="ORF">CNYM01_00052</name>
</gene>
<dbReference type="AlphaFoldDB" id="A0A135UJK9"/>
<evidence type="ECO:0000313" key="2">
    <source>
        <dbReference type="EMBL" id="KXH60575.1"/>
    </source>
</evidence>
<dbReference type="Pfam" id="PF26639">
    <property type="entry name" value="Het-6_barrel"/>
    <property type="match status" value="1"/>
</dbReference>
<dbReference type="EMBL" id="JEMN01000491">
    <property type="protein sequence ID" value="KXH60575.1"/>
    <property type="molecule type" value="Genomic_DNA"/>
</dbReference>
<dbReference type="PANTHER" id="PTHR24148">
    <property type="entry name" value="ANKYRIN REPEAT DOMAIN-CONTAINING PROTEIN 39 HOMOLOG-RELATED"/>
    <property type="match status" value="1"/>
</dbReference>
<evidence type="ECO:0000259" key="1">
    <source>
        <dbReference type="Pfam" id="PF06985"/>
    </source>
</evidence>
<keyword evidence="3" id="KW-1185">Reference proteome</keyword>
<protein>
    <recommendedName>
        <fullName evidence="1">Heterokaryon incompatibility domain-containing protein</fullName>
    </recommendedName>
</protein>
<dbReference type="OrthoDB" id="2157530at2759"/>
<dbReference type="Proteomes" id="UP000070054">
    <property type="component" value="Unassembled WGS sequence"/>
</dbReference>
<feature type="domain" description="Heterokaryon incompatibility" evidence="1">
    <location>
        <begin position="112"/>
        <end position="258"/>
    </location>
</feature>
<comment type="caution">
    <text evidence="2">The sequence shown here is derived from an EMBL/GenBank/DDBJ whole genome shotgun (WGS) entry which is preliminary data.</text>
</comment>
<evidence type="ECO:0000313" key="3">
    <source>
        <dbReference type="Proteomes" id="UP000070054"/>
    </source>
</evidence>